<dbReference type="EMBL" id="JAUSTB010000001">
    <property type="protein sequence ID" value="MDQ0144719.1"/>
    <property type="molecule type" value="Genomic_DNA"/>
</dbReference>
<reference evidence="2 3" key="1">
    <citation type="submission" date="2023-07" db="EMBL/GenBank/DDBJ databases">
        <title>Sorghum-associated microbial communities from plants grown in Nebraska, USA.</title>
        <authorList>
            <person name="Schachtman D."/>
        </authorList>
    </citation>
    <scope>NUCLEOTIDE SEQUENCE [LARGE SCALE GENOMIC DNA]</scope>
    <source>
        <strain evidence="2 3">DS1001</strain>
    </source>
</reference>
<feature type="domain" description="IrrE N-terminal-like" evidence="1">
    <location>
        <begin position="9"/>
        <end position="137"/>
    </location>
</feature>
<comment type="caution">
    <text evidence="2">The sequence shown here is derived from an EMBL/GenBank/DDBJ whole genome shotgun (WGS) entry which is preliminary data.</text>
</comment>
<dbReference type="Gene3D" id="1.10.10.2910">
    <property type="match status" value="1"/>
</dbReference>
<protein>
    <submittedName>
        <fullName evidence="2">Zn-dependent peptidase ImmA (M78 family)</fullName>
    </submittedName>
</protein>
<evidence type="ECO:0000313" key="2">
    <source>
        <dbReference type="EMBL" id="MDQ0144719.1"/>
    </source>
</evidence>
<name>A0AAJ1WC68_9MICC</name>
<dbReference type="PANTHER" id="PTHR43236">
    <property type="entry name" value="ANTITOXIN HIGA1"/>
    <property type="match status" value="1"/>
</dbReference>
<gene>
    <name evidence="2" type="ORF">J2T23_000593</name>
</gene>
<dbReference type="PANTHER" id="PTHR43236:SF2">
    <property type="entry name" value="BLL0069 PROTEIN"/>
    <property type="match status" value="1"/>
</dbReference>
<dbReference type="Proteomes" id="UP001239267">
    <property type="component" value="Unassembled WGS sequence"/>
</dbReference>
<dbReference type="Pfam" id="PF06114">
    <property type="entry name" value="Peptidase_M78"/>
    <property type="match status" value="1"/>
</dbReference>
<evidence type="ECO:0000259" key="1">
    <source>
        <dbReference type="Pfam" id="PF06114"/>
    </source>
</evidence>
<dbReference type="AlphaFoldDB" id="A0AAJ1WC68"/>
<organism evidence="2 3">
    <name type="scientific">Pseudarthrobacter niigatensis</name>
    <dbReference type="NCBI Taxonomy" id="369935"/>
    <lineage>
        <taxon>Bacteria</taxon>
        <taxon>Bacillati</taxon>
        <taxon>Actinomycetota</taxon>
        <taxon>Actinomycetes</taxon>
        <taxon>Micrococcales</taxon>
        <taxon>Micrococcaceae</taxon>
        <taxon>Pseudarthrobacter</taxon>
    </lineage>
</organism>
<dbReference type="RefSeq" id="WP_307356976.1">
    <property type="nucleotide sequence ID" value="NZ_JAUSTB010000001.1"/>
</dbReference>
<sequence length="146" mass="16103">MPVDATIIAEKLGAEVYAADLSQEGDDLSGFIYIPPTGAPQITINSAEHIHRRRFTCAHEIGHMLDVRGQELGEGGFVDRRDTLSSAGTDPREVFANTFAATLLMPSDEVEWLSEELDLYGLARRFRVSTDAMQNRLDTLGLRPVV</sequence>
<dbReference type="InterPro" id="IPR052345">
    <property type="entry name" value="Rad_response_metalloprotease"/>
</dbReference>
<proteinExistence type="predicted"/>
<evidence type="ECO:0000313" key="3">
    <source>
        <dbReference type="Proteomes" id="UP001239267"/>
    </source>
</evidence>
<keyword evidence="3" id="KW-1185">Reference proteome</keyword>
<dbReference type="InterPro" id="IPR010359">
    <property type="entry name" value="IrrE_HExxH"/>
</dbReference>
<accession>A0AAJ1WC68</accession>